<proteinExistence type="predicted"/>
<dbReference type="SUPFAM" id="SSF57756">
    <property type="entry name" value="Retrovirus zinc finger-like domains"/>
    <property type="match status" value="1"/>
</dbReference>
<dbReference type="PROSITE" id="PS50158">
    <property type="entry name" value="ZF_CCHC"/>
    <property type="match status" value="1"/>
</dbReference>
<feature type="region of interest" description="Disordered" evidence="2">
    <location>
        <begin position="1"/>
        <end position="51"/>
    </location>
</feature>
<keyword evidence="1" id="KW-0862">Zinc</keyword>
<reference evidence="5" key="1">
    <citation type="journal article" date="2018" name="Nat. Microbiol.">
        <title>Leveraging single-cell genomics to expand the fungal tree of life.</title>
        <authorList>
            <person name="Ahrendt S.R."/>
            <person name="Quandt C.A."/>
            <person name="Ciobanu D."/>
            <person name="Clum A."/>
            <person name="Salamov A."/>
            <person name="Andreopoulos B."/>
            <person name="Cheng J.F."/>
            <person name="Woyke T."/>
            <person name="Pelin A."/>
            <person name="Henrissat B."/>
            <person name="Reynolds N.K."/>
            <person name="Benny G.L."/>
            <person name="Smith M.E."/>
            <person name="James T.Y."/>
            <person name="Grigoriev I.V."/>
        </authorList>
    </citation>
    <scope>NUCLEOTIDE SEQUENCE [LARGE SCALE GENOMIC DNA]</scope>
    <source>
        <strain evidence="5">ATCC 52028</strain>
    </source>
</reference>
<gene>
    <name evidence="4" type="ORF">CAUPRSCDRAFT_12932</name>
</gene>
<sequence>MLRKQHDRPAAKESSTRTTDSSAARRPQKPADSGTSTQKPRPNGAGYEMPRRDFSNLTCYKCGKKGHLKLQCPEASVEELCAWDLSLQTLHISGDDPVDEASTEEITVDVASTKPADFHWRRGRPLHRR</sequence>
<keyword evidence="1" id="KW-0479">Metal-binding</keyword>
<evidence type="ECO:0000313" key="4">
    <source>
        <dbReference type="EMBL" id="RKO95369.1"/>
    </source>
</evidence>
<accession>A0A4P9WQD5</accession>
<dbReference type="InterPro" id="IPR001878">
    <property type="entry name" value="Znf_CCHC"/>
</dbReference>
<evidence type="ECO:0000259" key="3">
    <source>
        <dbReference type="PROSITE" id="PS50158"/>
    </source>
</evidence>
<evidence type="ECO:0000256" key="1">
    <source>
        <dbReference type="PROSITE-ProRule" id="PRU00047"/>
    </source>
</evidence>
<organism evidence="4 5">
    <name type="scientific">Caulochytrium protostelioides</name>
    <dbReference type="NCBI Taxonomy" id="1555241"/>
    <lineage>
        <taxon>Eukaryota</taxon>
        <taxon>Fungi</taxon>
        <taxon>Fungi incertae sedis</taxon>
        <taxon>Chytridiomycota</taxon>
        <taxon>Chytridiomycota incertae sedis</taxon>
        <taxon>Chytridiomycetes</taxon>
        <taxon>Caulochytriales</taxon>
        <taxon>Caulochytriaceae</taxon>
        <taxon>Caulochytrium</taxon>
    </lineage>
</organism>
<protein>
    <recommendedName>
        <fullName evidence="3">CCHC-type domain-containing protein</fullName>
    </recommendedName>
</protein>
<name>A0A4P9WQD5_9FUNG</name>
<dbReference type="AlphaFoldDB" id="A0A4P9WQD5"/>
<dbReference type="SMART" id="SM00343">
    <property type="entry name" value="ZnF_C2HC"/>
    <property type="match status" value="1"/>
</dbReference>
<dbReference type="Pfam" id="PF00098">
    <property type="entry name" value="zf-CCHC"/>
    <property type="match status" value="1"/>
</dbReference>
<dbReference type="GO" id="GO:0003676">
    <property type="term" value="F:nucleic acid binding"/>
    <property type="evidence" value="ECO:0007669"/>
    <property type="project" value="InterPro"/>
</dbReference>
<dbReference type="InterPro" id="IPR036875">
    <property type="entry name" value="Znf_CCHC_sf"/>
</dbReference>
<feature type="compositionally biased region" description="Low complexity" evidence="2">
    <location>
        <begin position="16"/>
        <end position="25"/>
    </location>
</feature>
<dbReference type="EMBL" id="ML012002">
    <property type="protein sequence ID" value="RKO95369.1"/>
    <property type="molecule type" value="Genomic_DNA"/>
</dbReference>
<dbReference type="Proteomes" id="UP000268535">
    <property type="component" value="Unassembled WGS sequence"/>
</dbReference>
<dbReference type="Gene3D" id="4.10.60.10">
    <property type="entry name" value="Zinc finger, CCHC-type"/>
    <property type="match status" value="1"/>
</dbReference>
<evidence type="ECO:0000256" key="2">
    <source>
        <dbReference type="SAM" id="MobiDB-lite"/>
    </source>
</evidence>
<feature type="domain" description="CCHC-type" evidence="3">
    <location>
        <begin position="59"/>
        <end position="74"/>
    </location>
</feature>
<evidence type="ECO:0000313" key="5">
    <source>
        <dbReference type="Proteomes" id="UP000268535"/>
    </source>
</evidence>
<dbReference type="GO" id="GO:0008270">
    <property type="term" value="F:zinc ion binding"/>
    <property type="evidence" value="ECO:0007669"/>
    <property type="project" value="UniProtKB-KW"/>
</dbReference>
<keyword evidence="1" id="KW-0863">Zinc-finger</keyword>